<feature type="compositionally biased region" description="Low complexity" evidence="1">
    <location>
        <begin position="60"/>
        <end position="74"/>
    </location>
</feature>
<reference evidence="3" key="3">
    <citation type="submission" date="2024-02" db="UniProtKB">
        <authorList>
            <consortium name="WormBaseParasite"/>
        </authorList>
    </citation>
    <scope>IDENTIFICATION</scope>
    <source>
        <strain evidence="3">pt0022</strain>
    </source>
</reference>
<evidence type="ECO:0000256" key="1">
    <source>
        <dbReference type="SAM" id="MobiDB-lite"/>
    </source>
</evidence>
<proteinExistence type="predicted"/>
<dbReference type="WBParaSite" id="mrna-Wban_00024">
    <property type="protein sequence ID" value="mrna-Wban_00024"/>
    <property type="gene ID" value="Wban_00024"/>
</dbReference>
<evidence type="ECO:0000313" key="2">
    <source>
        <dbReference type="Proteomes" id="UP000093561"/>
    </source>
</evidence>
<accession>A0AAF5RSW8</accession>
<sequence>MVIGRSYETGKLMRDDYEYALEGIAVDYVTNRPRSGTISRIHKNKQRLNHQQNNPYPLASSSSSSSSSLSSSSSRDAIVYHHKSSKYG</sequence>
<dbReference type="AlphaFoldDB" id="A0AAF5RSW8"/>
<dbReference type="Proteomes" id="UP000093561">
    <property type="component" value="Unassembled WGS sequence"/>
</dbReference>
<protein>
    <submittedName>
        <fullName evidence="3">Uncharacterized protein</fullName>
    </submittedName>
</protein>
<feature type="region of interest" description="Disordered" evidence="1">
    <location>
        <begin position="37"/>
        <end position="88"/>
    </location>
</feature>
<name>A0AAF5RSW8_WUCBA</name>
<organism evidence="2 3">
    <name type="scientific">Wuchereria bancrofti</name>
    <dbReference type="NCBI Taxonomy" id="6293"/>
    <lineage>
        <taxon>Eukaryota</taxon>
        <taxon>Metazoa</taxon>
        <taxon>Ecdysozoa</taxon>
        <taxon>Nematoda</taxon>
        <taxon>Chromadorea</taxon>
        <taxon>Rhabditida</taxon>
        <taxon>Spirurina</taxon>
        <taxon>Spiruromorpha</taxon>
        <taxon>Filarioidea</taxon>
        <taxon>Onchocercidae</taxon>
        <taxon>Wuchereria</taxon>
    </lineage>
</organism>
<evidence type="ECO:0000313" key="3">
    <source>
        <dbReference type="WBParaSite" id="mrna-Wban_00024"/>
    </source>
</evidence>
<reference evidence="2" key="1">
    <citation type="submission" date="2015-03" db="EMBL/GenBank/DDBJ databases">
        <title>Wuchereria bancrofti Genome Sequencing Papua New Guinea Strain.</title>
        <authorList>
            <person name="Small S.T."/>
            <person name="Serre D."/>
            <person name="Zimmerman P.A."/>
        </authorList>
    </citation>
    <scope>NUCLEOTIDE SEQUENCE [LARGE SCALE GENOMIC DNA]</scope>
    <source>
        <strain evidence="2">pt0022</strain>
    </source>
</reference>
<reference evidence="2" key="2">
    <citation type="journal article" date="2016" name="Mol. Ecol.">
        <title>Population genomics of the filarial nematode parasite Wuchereria bancrofti from mosquitoes.</title>
        <authorList>
            <person name="Small S.T."/>
            <person name="Reimer L.J."/>
            <person name="Tisch D.J."/>
            <person name="King C.L."/>
            <person name="Christensen B.M."/>
            <person name="Siba P.M."/>
            <person name="Kazura J.W."/>
            <person name="Serre D."/>
            <person name="Zimmerman P.A."/>
        </authorList>
    </citation>
    <scope>NUCLEOTIDE SEQUENCE</scope>
    <source>
        <strain evidence="2">pt0022</strain>
    </source>
</reference>